<keyword evidence="2" id="KW-0813">Transport</keyword>
<comment type="subcellular location">
    <subcellularLocation>
        <location evidence="1">Membrane</location>
        <topology evidence="1">Multi-pass membrane protein</topology>
    </subcellularLocation>
</comment>
<dbReference type="InterPro" id="IPR036259">
    <property type="entry name" value="MFS_trans_sf"/>
</dbReference>
<dbReference type="Proteomes" id="UP001321473">
    <property type="component" value="Unassembled WGS sequence"/>
</dbReference>
<protein>
    <recommendedName>
        <fullName evidence="9">Monocarboxylate transporter</fullName>
    </recommendedName>
</protein>
<evidence type="ECO:0008006" key="9">
    <source>
        <dbReference type="Google" id="ProtNLM"/>
    </source>
</evidence>
<feature type="transmembrane region" description="Helical" evidence="6">
    <location>
        <begin position="179"/>
        <end position="197"/>
    </location>
</feature>
<feature type="transmembrane region" description="Helical" evidence="6">
    <location>
        <begin position="453"/>
        <end position="471"/>
    </location>
</feature>
<organism evidence="7 8">
    <name type="scientific">Amblyomma americanum</name>
    <name type="common">Lone star tick</name>
    <dbReference type="NCBI Taxonomy" id="6943"/>
    <lineage>
        <taxon>Eukaryota</taxon>
        <taxon>Metazoa</taxon>
        <taxon>Ecdysozoa</taxon>
        <taxon>Arthropoda</taxon>
        <taxon>Chelicerata</taxon>
        <taxon>Arachnida</taxon>
        <taxon>Acari</taxon>
        <taxon>Parasitiformes</taxon>
        <taxon>Ixodida</taxon>
        <taxon>Ixodoidea</taxon>
        <taxon>Ixodidae</taxon>
        <taxon>Amblyomminae</taxon>
        <taxon>Amblyomma</taxon>
    </lineage>
</organism>
<feature type="transmembrane region" description="Helical" evidence="6">
    <location>
        <begin position="20"/>
        <end position="50"/>
    </location>
</feature>
<dbReference type="Pfam" id="PF07690">
    <property type="entry name" value="MFS_1"/>
    <property type="match status" value="1"/>
</dbReference>
<dbReference type="AlphaFoldDB" id="A0AAQ4FI47"/>
<name>A0AAQ4FI47_AMBAM</name>
<sequence>MPRSEASLMRDPLFGVDSRWSWITAGFLGWVLCGVMMGRQAAGVVFYGIIETFGVTRKQASWPLVVSGSLLSIGAPFMGYLCRRFSCRAVLLVCPAVAAVSVCLCYLADGVLFLTIFFGLIHGMALSGAFVAVNVLVSQHFDKRRATACSVIFTLTGLNLLYIPPLAEMLRATYGIRGALLLLGGVMLNSCPAVIILRSPVWMERPDSSPAVEDVQLVKKSVSKAGPSLLGPDTLQEESASEEERTSQQSLWKAVVAKARSFQDLVASCVRTQSPRPAERDSQSFVHALKLFATVPFVVNALSFSVVIFGLTTFVLLHVDLGTDRGLPPERAVLLLNAFAVGDLVVRPLSGIIIDSGLLSLDVVMLLGYIIQGCAFELFVWLDSFPLMLACSTLVGVSNGSRVALQAPALAIDFGIDALPLLMGGLVFATGLVHFTRPFLFGYFRDLHGSYDGILHVVAGLNAAFVVLWTLKVIARKRQRSSCTAMEAVKEPVQC</sequence>
<evidence type="ECO:0000256" key="4">
    <source>
        <dbReference type="ARBA" id="ARBA00022989"/>
    </source>
</evidence>
<feature type="transmembrane region" description="Helical" evidence="6">
    <location>
        <begin position="291"/>
        <end position="317"/>
    </location>
</feature>
<dbReference type="SUPFAM" id="SSF103473">
    <property type="entry name" value="MFS general substrate transporter"/>
    <property type="match status" value="1"/>
</dbReference>
<dbReference type="PANTHER" id="PTHR43385:SF1">
    <property type="entry name" value="RIBOFLAVIN TRANSPORTER RIBJ"/>
    <property type="match status" value="1"/>
</dbReference>
<evidence type="ECO:0000256" key="1">
    <source>
        <dbReference type="ARBA" id="ARBA00004141"/>
    </source>
</evidence>
<feature type="transmembrane region" description="Helical" evidence="6">
    <location>
        <begin position="329"/>
        <end position="346"/>
    </location>
</feature>
<dbReference type="GO" id="GO:0022857">
    <property type="term" value="F:transmembrane transporter activity"/>
    <property type="evidence" value="ECO:0007669"/>
    <property type="project" value="InterPro"/>
</dbReference>
<evidence type="ECO:0000256" key="6">
    <source>
        <dbReference type="SAM" id="Phobius"/>
    </source>
</evidence>
<accession>A0AAQ4FI47</accession>
<feature type="transmembrane region" description="Helical" evidence="6">
    <location>
        <begin position="114"/>
        <end position="137"/>
    </location>
</feature>
<dbReference type="EMBL" id="JARKHS020002537">
    <property type="protein sequence ID" value="KAK8786676.1"/>
    <property type="molecule type" value="Genomic_DNA"/>
</dbReference>
<keyword evidence="5 6" id="KW-0472">Membrane</keyword>
<evidence type="ECO:0000313" key="8">
    <source>
        <dbReference type="Proteomes" id="UP001321473"/>
    </source>
</evidence>
<evidence type="ECO:0000256" key="5">
    <source>
        <dbReference type="ARBA" id="ARBA00023136"/>
    </source>
</evidence>
<proteinExistence type="predicted"/>
<dbReference type="PANTHER" id="PTHR43385">
    <property type="entry name" value="RIBOFLAVIN TRANSPORTER RIBJ"/>
    <property type="match status" value="1"/>
</dbReference>
<gene>
    <name evidence="7" type="ORF">V5799_023561</name>
</gene>
<dbReference type="InterPro" id="IPR011701">
    <property type="entry name" value="MFS"/>
</dbReference>
<reference evidence="7 8" key="1">
    <citation type="journal article" date="2023" name="Arcadia Sci">
        <title>De novo assembly of a long-read Amblyomma americanum tick genome.</title>
        <authorList>
            <person name="Chou S."/>
            <person name="Poskanzer K.E."/>
            <person name="Rollins M."/>
            <person name="Thuy-Boun P.S."/>
        </authorList>
    </citation>
    <scope>NUCLEOTIDE SEQUENCE [LARGE SCALE GENOMIC DNA]</scope>
    <source>
        <strain evidence="7">F_SG_1</strain>
        <tissue evidence="7">Salivary glands</tissue>
    </source>
</reference>
<feature type="transmembrane region" description="Helical" evidence="6">
    <location>
        <begin position="409"/>
        <end position="433"/>
    </location>
</feature>
<keyword evidence="3 6" id="KW-0812">Transmembrane</keyword>
<evidence type="ECO:0000256" key="3">
    <source>
        <dbReference type="ARBA" id="ARBA00022692"/>
    </source>
</evidence>
<evidence type="ECO:0000256" key="2">
    <source>
        <dbReference type="ARBA" id="ARBA00022448"/>
    </source>
</evidence>
<keyword evidence="8" id="KW-1185">Reference proteome</keyword>
<dbReference type="GO" id="GO:0016020">
    <property type="term" value="C:membrane"/>
    <property type="evidence" value="ECO:0007669"/>
    <property type="project" value="UniProtKB-SubCell"/>
</dbReference>
<feature type="transmembrane region" description="Helical" evidence="6">
    <location>
        <begin position="89"/>
        <end position="108"/>
    </location>
</feature>
<feature type="transmembrane region" description="Helical" evidence="6">
    <location>
        <begin position="62"/>
        <end position="82"/>
    </location>
</feature>
<dbReference type="Gene3D" id="1.20.1250.20">
    <property type="entry name" value="MFS general substrate transporter like domains"/>
    <property type="match status" value="2"/>
</dbReference>
<dbReference type="InterPro" id="IPR052983">
    <property type="entry name" value="MFS_Riboflavin_Transporter"/>
</dbReference>
<comment type="caution">
    <text evidence="7">The sequence shown here is derived from an EMBL/GenBank/DDBJ whole genome shotgun (WGS) entry which is preliminary data.</text>
</comment>
<keyword evidence="4 6" id="KW-1133">Transmembrane helix</keyword>
<feature type="transmembrane region" description="Helical" evidence="6">
    <location>
        <begin position="378"/>
        <end position="397"/>
    </location>
</feature>
<evidence type="ECO:0000313" key="7">
    <source>
        <dbReference type="EMBL" id="KAK8786676.1"/>
    </source>
</evidence>